<accession>A0A1I8ING5</accession>
<name>A0A1I8ING5_9PLAT</name>
<dbReference type="WBParaSite" id="maker-uti_cns_0014389-snap-gene-0.4-mRNA-1">
    <property type="protein sequence ID" value="maker-uti_cns_0014389-snap-gene-0.4-mRNA-1"/>
    <property type="gene ID" value="maker-uti_cns_0014389-snap-gene-0.4"/>
</dbReference>
<evidence type="ECO:0000313" key="2">
    <source>
        <dbReference type="Proteomes" id="UP000095280"/>
    </source>
</evidence>
<sequence length="141" mass="14438">FPILHFLVNKAQPKVHGGGALSAPASATAAAASESADRPAAAARGGLGVWGSARSRSAAGRWHSGSGRLHGPAPPEQRAAFSAGQRVHAALHRDLPAGPHQHASQAEGRHPAARLRGRLAVCRSGRRLRRVLCGVAGGALR</sequence>
<organism evidence="2 3">
    <name type="scientific">Macrostomum lignano</name>
    <dbReference type="NCBI Taxonomy" id="282301"/>
    <lineage>
        <taxon>Eukaryota</taxon>
        <taxon>Metazoa</taxon>
        <taxon>Spiralia</taxon>
        <taxon>Lophotrochozoa</taxon>
        <taxon>Platyhelminthes</taxon>
        <taxon>Rhabditophora</taxon>
        <taxon>Macrostomorpha</taxon>
        <taxon>Macrostomida</taxon>
        <taxon>Macrostomidae</taxon>
        <taxon>Macrostomum</taxon>
    </lineage>
</organism>
<evidence type="ECO:0000256" key="1">
    <source>
        <dbReference type="SAM" id="MobiDB-lite"/>
    </source>
</evidence>
<proteinExistence type="predicted"/>
<evidence type="ECO:0000313" key="3">
    <source>
        <dbReference type="WBParaSite" id="maker-uti_cns_0014389-snap-gene-0.4-mRNA-1"/>
    </source>
</evidence>
<protein>
    <submittedName>
        <fullName evidence="3">Os02g0607100 protein</fullName>
    </submittedName>
</protein>
<dbReference type="AlphaFoldDB" id="A0A1I8ING5"/>
<reference evidence="3" key="1">
    <citation type="submission" date="2016-11" db="UniProtKB">
        <authorList>
            <consortium name="WormBaseParasite"/>
        </authorList>
    </citation>
    <scope>IDENTIFICATION</scope>
</reference>
<keyword evidence="2" id="KW-1185">Reference proteome</keyword>
<feature type="region of interest" description="Disordered" evidence="1">
    <location>
        <begin position="54"/>
        <end position="112"/>
    </location>
</feature>
<dbReference type="Proteomes" id="UP000095280">
    <property type="component" value="Unplaced"/>
</dbReference>